<dbReference type="InterPro" id="IPR029063">
    <property type="entry name" value="SAM-dependent_MTases_sf"/>
</dbReference>
<keyword evidence="1" id="KW-0808">Transferase</keyword>
<comment type="caution">
    <text evidence="1">The sequence shown here is derived from an EMBL/GenBank/DDBJ whole genome shotgun (WGS) entry which is preliminary data.</text>
</comment>
<organism evidence="1 2">
    <name type="scientific">Novosphingobium beihaiensis</name>
    <dbReference type="NCBI Taxonomy" id="2930389"/>
    <lineage>
        <taxon>Bacteria</taxon>
        <taxon>Pseudomonadati</taxon>
        <taxon>Pseudomonadota</taxon>
        <taxon>Alphaproteobacteria</taxon>
        <taxon>Sphingomonadales</taxon>
        <taxon>Sphingomonadaceae</taxon>
        <taxon>Novosphingobium</taxon>
    </lineage>
</organism>
<proteinExistence type="predicted"/>
<gene>
    <name evidence="1" type="ORF">MTR66_09450</name>
</gene>
<sequence length="460" mass="51282">MHYDPGSYRDPAGRIVVDGRRIFRAIFDSGRVTFEAAVSSGVIDACIERGQLLPMNRLPLETLPTLEHTPCHVIEHPRLDYISYPYEWCFAQLKAAALLHLDLHLDLLAQGFTLSDATAYNVQFIGTRPVFIDHLSIVPYNEGEPWIGQRQFTMQFLAPLILWSKKGIAPNAWYRGSLEGISPEDLLPLLSFKDKLSFTVMAHVVAQAKLHTQAIKGNHKSATPPVAQLTRKRLEAILSGLRDYVMGLSTPNAETVWGDYETNNSYDADRRAAKHDFVSRVISQIAPGQVFDLGCNSGDYSRTALDNGAKSVVGFDFDFGALERAYSRFSKENEPVLPLWLDATNPSPAQGWAGAERKSLAQRSNADALLALAFIHHLSIARNIPLDMAVDWLISLAPSGIIEFPDKGDPMVEKLLSTRKELFPEYCEEAFLSHVAARARIVETLRIPGSQRTLLHYARD</sequence>
<evidence type="ECO:0000313" key="2">
    <source>
        <dbReference type="Proteomes" id="UP001202281"/>
    </source>
</evidence>
<keyword evidence="1" id="KW-0489">Methyltransferase</keyword>
<dbReference type="RefSeq" id="WP_243920161.1">
    <property type="nucleotide sequence ID" value="NZ_JALHLG010000009.1"/>
</dbReference>
<dbReference type="SUPFAM" id="SSF53335">
    <property type="entry name" value="S-adenosyl-L-methionine-dependent methyltransferases"/>
    <property type="match status" value="1"/>
</dbReference>
<keyword evidence="2" id="KW-1185">Reference proteome</keyword>
<dbReference type="EMBL" id="JALHLG010000009">
    <property type="protein sequence ID" value="MCJ2187038.1"/>
    <property type="molecule type" value="Genomic_DNA"/>
</dbReference>
<evidence type="ECO:0000313" key="1">
    <source>
        <dbReference type="EMBL" id="MCJ2187038.1"/>
    </source>
</evidence>
<name>A0ABT0BQB4_9SPHN</name>
<protein>
    <submittedName>
        <fullName evidence="1">Class I SAM-dependent methyltransferase</fullName>
    </submittedName>
</protein>
<dbReference type="Gene3D" id="3.40.50.150">
    <property type="entry name" value="Vaccinia Virus protein VP39"/>
    <property type="match status" value="1"/>
</dbReference>
<dbReference type="Proteomes" id="UP001202281">
    <property type="component" value="Unassembled WGS sequence"/>
</dbReference>
<accession>A0ABT0BQB4</accession>
<dbReference type="CDD" id="cd02440">
    <property type="entry name" value="AdoMet_MTases"/>
    <property type="match status" value="1"/>
</dbReference>
<reference evidence="1 2" key="1">
    <citation type="submission" date="2022-04" db="EMBL/GenBank/DDBJ databases">
        <title>Identification of a novel bacterium isolated from mangrove sediments.</title>
        <authorList>
            <person name="Pan X."/>
        </authorList>
    </citation>
    <scope>NUCLEOTIDE SEQUENCE [LARGE SCALE GENOMIC DNA]</scope>
    <source>
        <strain evidence="1 2">B2638</strain>
    </source>
</reference>
<dbReference type="GO" id="GO:0008168">
    <property type="term" value="F:methyltransferase activity"/>
    <property type="evidence" value="ECO:0007669"/>
    <property type="project" value="UniProtKB-KW"/>
</dbReference>
<dbReference type="GO" id="GO:0032259">
    <property type="term" value="P:methylation"/>
    <property type="evidence" value="ECO:0007669"/>
    <property type="project" value="UniProtKB-KW"/>
</dbReference>